<evidence type="ECO:0000313" key="3">
    <source>
        <dbReference type="EMBL" id="TQJ13914.1"/>
    </source>
</evidence>
<dbReference type="AlphaFoldDB" id="A0A542EF14"/>
<protein>
    <submittedName>
        <fullName evidence="3">Putative F0F1-ATPase subunit (Ca2+/Mg2+ transporter)</fullName>
    </submittedName>
</protein>
<proteinExistence type="predicted"/>
<feature type="transmembrane region" description="Helical" evidence="2">
    <location>
        <begin position="21"/>
        <end position="39"/>
    </location>
</feature>
<organism evidence="3 4">
    <name type="scientific">Yimella lutea</name>
    <dbReference type="NCBI Taxonomy" id="587872"/>
    <lineage>
        <taxon>Bacteria</taxon>
        <taxon>Bacillati</taxon>
        <taxon>Actinomycetota</taxon>
        <taxon>Actinomycetes</taxon>
        <taxon>Micrococcales</taxon>
        <taxon>Dermacoccaceae</taxon>
        <taxon>Yimella</taxon>
    </lineage>
</organism>
<evidence type="ECO:0000256" key="2">
    <source>
        <dbReference type="SAM" id="Phobius"/>
    </source>
</evidence>
<dbReference type="RefSeq" id="WP_141927874.1">
    <property type="nucleotide sequence ID" value="NZ_BAABCI010000002.1"/>
</dbReference>
<keyword evidence="2" id="KW-1133">Transmembrane helix</keyword>
<dbReference type="EMBL" id="VFMO01000001">
    <property type="protein sequence ID" value="TQJ13914.1"/>
    <property type="molecule type" value="Genomic_DNA"/>
</dbReference>
<feature type="region of interest" description="Disordered" evidence="1">
    <location>
        <begin position="73"/>
        <end position="92"/>
    </location>
</feature>
<evidence type="ECO:0000256" key="1">
    <source>
        <dbReference type="SAM" id="MobiDB-lite"/>
    </source>
</evidence>
<gene>
    <name evidence="3" type="ORF">FB459_1351</name>
</gene>
<reference evidence="3 4" key="1">
    <citation type="submission" date="2019-06" db="EMBL/GenBank/DDBJ databases">
        <title>Sequencing the genomes of 1000 actinobacteria strains.</title>
        <authorList>
            <person name="Klenk H.-P."/>
        </authorList>
    </citation>
    <scope>NUCLEOTIDE SEQUENCE [LARGE SCALE GENOMIC DNA]</scope>
    <source>
        <strain evidence="3 4">DSM 19828</strain>
    </source>
</reference>
<sequence>MSSSRITRPTHAKSDQLASNVTAILISGPLLYTAVGWFADRWLDTKPWLTLLGLLLGMALSMYLVWIRYGNPGNSPGDADSSAAPKTPEGDA</sequence>
<dbReference type="Proteomes" id="UP000320806">
    <property type="component" value="Unassembled WGS sequence"/>
</dbReference>
<feature type="transmembrane region" description="Helical" evidence="2">
    <location>
        <begin position="45"/>
        <end position="66"/>
    </location>
</feature>
<keyword evidence="2" id="KW-0472">Membrane</keyword>
<keyword evidence="4" id="KW-1185">Reference proteome</keyword>
<name>A0A542EF14_9MICO</name>
<dbReference type="InterPro" id="IPR032820">
    <property type="entry name" value="ATPase_put"/>
</dbReference>
<dbReference type="Pfam" id="PF09527">
    <property type="entry name" value="ATPase_gene1"/>
    <property type="match status" value="1"/>
</dbReference>
<accession>A0A542EF14</accession>
<keyword evidence="2" id="KW-0812">Transmembrane</keyword>
<dbReference type="OrthoDB" id="5193039at2"/>
<evidence type="ECO:0000313" key="4">
    <source>
        <dbReference type="Proteomes" id="UP000320806"/>
    </source>
</evidence>
<comment type="caution">
    <text evidence="3">The sequence shown here is derived from an EMBL/GenBank/DDBJ whole genome shotgun (WGS) entry which is preliminary data.</text>
</comment>